<protein>
    <submittedName>
        <fullName evidence="1">Uncharacterized protein</fullName>
    </submittedName>
</protein>
<evidence type="ECO:0000313" key="2">
    <source>
        <dbReference type="Proteomes" id="UP000708208"/>
    </source>
</evidence>
<comment type="caution">
    <text evidence="1">The sequence shown here is derived from an EMBL/GenBank/DDBJ whole genome shotgun (WGS) entry which is preliminary data.</text>
</comment>
<dbReference type="Proteomes" id="UP000708208">
    <property type="component" value="Unassembled WGS sequence"/>
</dbReference>
<keyword evidence="2" id="KW-1185">Reference proteome</keyword>
<dbReference type="EMBL" id="CAJVCH010441014">
    <property type="protein sequence ID" value="CAG7819165.1"/>
    <property type="molecule type" value="Genomic_DNA"/>
</dbReference>
<proteinExistence type="predicted"/>
<evidence type="ECO:0000313" key="1">
    <source>
        <dbReference type="EMBL" id="CAG7819165.1"/>
    </source>
</evidence>
<organism evidence="1 2">
    <name type="scientific">Allacma fusca</name>
    <dbReference type="NCBI Taxonomy" id="39272"/>
    <lineage>
        <taxon>Eukaryota</taxon>
        <taxon>Metazoa</taxon>
        <taxon>Ecdysozoa</taxon>
        <taxon>Arthropoda</taxon>
        <taxon>Hexapoda</taxon>
        <taxon>Collembola</taxon>
        <taxon>Symphypleona</taxon>
        <taxon>Sminthuridae</taxon>
        <taxon>Allacma</taxon>
    </lineage>
</organism>
<name>A0A8J2KQ46_9HEXA</name>
<reference evidence="1" key="1">
    <citation type="submission" date="2021-06" db="EMBL/GenBank/DDBJ databases">
        <authorList>
            <person name="Hodson N. C."/>
            <person name="Mongue J. A."/>
            <person name="Jaron S. K."/>
        </authorList>
    </citation>
    <scope>NUCLEOTIDE SEQUENCE</scope>
</reference>
<sequence>MAENNIVEDSVCKAAQTVFSIDLTLERIFQHLKKIFEDAKSSDTSVVSGCVLEISFLSSPDFPCNSIEVEGFWDLGNPSLKSFLKLFGEKINHLTISRTLIPLEIASFQMLLLDWLPSLQELYTSTPGTSNISDSKAGPASYRSPKS</sequence>
<accession>A0A8J2KQ46</accession>
<gene>
    <name evidence="1" type="ORF">AFUS01_LOCUS29628</name>
</gene>
<dbReference type="AlphaFoldDB" id="A0A8J2KQ46"/>